<evidence type="ECO:0000313" key="1">
    <source>
        <dbReference type="EMBL" id="KAA0187138.1"/>
    </source>
</evidence>
<dbReference type="EMBL" id="LUCM01009331">
    <property type="protein sequence ID" value="KAA0187138.1"/>
    <property type="molecule type" value="Genomic_DNA"/>
</dbReference>
<evidence type="ECO:0000313" key="2">
    <source>
        <dbReference type="Proteomes" id="UP000728185"/>
    </source>
</evidence>
<dbReference type="AlphaFoldDB" id="A0A8E0RNB4"/>
<sequence>MEFGVTNCLNQDSSQCQMLQESICRTLIELLPTYIGNTAQCVNYAIEKDEDRYFIMGMDIQFHLSGEDLQKMNVSCSTFTSLYLMEIRRSHQTGRKTLGDPVTIDPDLYEFDWDSSAVDFAVRGTLMVNGSRVPFAMKDTLNIQTVESGLFRMPGIHTMINPMFSRDQVSLSTVNLFNLNGFVGVSFILTYDKGTLQSYNLDPSCTTFPYLLQQAFRNPTARGGVQMDRDAVVTR</sequence>
<reference evidence="1" key="1">
    <citation type="submission" date="2019-05" db="EMBL/GenBank/DDBJ databases">
        <title>Annotation for the trematode Fasciolopsis buski.</title>
        <authorList>
            <person name="Choi Y.-J."/>
        </authorList>
    </citation>
    <scope>NUCLEOTIDE SEQUENCE</scope>
    <source>
        <strain evidence="1">HT</strain>
        <tissue evidence="1">Whole worm</tissue>
    </source>
</reference>
<accession>A0A8E0RNB4</accession>
<keyword evidence="2" id="KW-1185">Reference proteome</keyword>
<proteinExistence type="predicted"/>
<name>A0A8E0RNB4_9TREM</name>
<comment type="caution">
    <text evidence="1">The sequence shown here is derived from an EMBL/GenBank/DDBJ whole genome shotgun (WGS) entry which is preliminary data.</text>
</comment>
<protein>
    <submittedName>
        <fullName evidence="1">Uncharacterized protein</fullName>
    </submittedName>
</protein>
<dbReference type="Proteomes" id="UP000728185">
    <property type="component" value="Unassembled WGS sequence"/>
</dbReference>
<gene>
    <name evidence="1" type="ORF">FBUS_03794</name>
</gene>
<organism evidence="1 2">
    <name type="scientific">Fasciolopsis buskii</name>
    <dbReference type="NCBI Taxonomy" id="27845"/>
    <lineage>
        <taxon>Eukaryota</taxon>
        <taxon>Metazoa</taxon>
        <taxon>Spiralia</taxon>
        <taxon>Lophotrochozoa</taxon>
        <taxon>Platyhelminthes</taxon>
        <taxon>Trematoda</taxon>
        <taxon>Digenea</taxon>
        <taxon>Plagiorchiida</taxon>
        <taxon>Echinostomata</taxon>
        <taxon>Echinostomatoidea</taxon>
        <taxon>Fasciolidae</taxon>
        <taxon>Fasciolopsis</taxon>
    </lineage>
</organism>
<dbReference type="OrthoDB" id="10350276at2759"/>